<dbReference type="RefSeq" id="WP_146519024.1">
    <property type="nucleotide sequence ID" value="NZ_CP151726.1"/>
</dbReference>
<evidence type="ECO:0000256" key="1">
    <source>
        <dbReference type="SAM" id="SignalP"/>
    </source>
</evidence>
<name>A0A5C6B107_9BACT</name>
<comment type="caution">
    <text evidence="3">The sequence shown here is derived from an EMBL/GenBank/DDBJ whole genome shotgun (WGS) entry which is preliminary data.</text>
</comment>
<feature type="chain" id="PRO_5022661420" description="3-keto-alpha-glucoside-1,2-lyase/3-keto-2-hydroxy-glucal hydratase domain-containing protein" evidence="1">
    <location>
        <begin position="27"/>
        <end position="229"/>
    </location>
</feature>
<feature type="signal peptide" evidence="1">
    <location>
        <begin position="1"/>
        <end position="26"/>
    </location>
</feature>
<sequence precursor="true">MLRSLSHALLVCLFASACCVSSLATADDGWKPLFDGKSLDNWSVKSGYATYKVEDGGIIMGKTAEGSGNSFLCSKDEFGDFELKFEVKVDDGLNSGVQIRSKLKDADKQNSYGGRVYGPQVEIESGPGQAGFIYGEATGRGWLSPEPESKDKAVNEHSHFKNGQWNEYRVLAKGPNIKVWINGEMIADLTDADIYETHPKGLIGLQVHGIQKETGPYEVRWRNLQIKPL</sequence>
<dbReference type="OrthoDB" id="9780017at2"/>
<protein>
    <recommendedName>
        <fullName evidence="2">3-keto-alpha-glucoside-1,2-lyase/3-keto-2-hydroxy-glucal hydratase domain-containing protein</fullName>
    </recommendedName>
</protein>
<feature type="domain" description="3-keto-alpha-glucoside-1,2-lyase/3-keto-2-hydroxy-glucal hydratase" evidence="2">
    <location>
        <begin position="29"/>
        <end position="227"/>
    </location>
</feature>
<keyword evidence="1" id="KW-0732">Signal</keyword>
<dbReference type="PROSITE" id="PS51257">
    <property type="entry name" value="PROKAR_LIPOPROTEIN"/>
    <property type="match status" value="1"/>
</dbReference>
<keyword evidence="4" id="KW-1185">Reference proteome</keyword>
<dbReference type="Pfam" id="PF06439">
    <property type="entry name" value="3keto-disac_hyd"/>
    <property type="match status" value="1"/>
</dbReference>
<dbReference type="Gene3D" id="2.60.120.560">
    <property type="entry name" value="Exo-inulinase, domain 1"/>
    <property type="match status" value="1"/>
</dbReference>
<evidence type="ECO:0000259" key="2">
    <source>
        <dbReference type="Pfam" id="PF06439"/>
    </source>
</evidence>
<dbReference type="InterPro" id="IPR010496">
    <property type="entry name" value="AL/BT2_dom"/>
</dbReference>
<organism evidence="3 4">
    <name type="scientific">Stieleria varia</name>
    <dbReference type="NCBI Taxonomy" id="2528005"/>
    <lineage>
        <taxon>Bacteria</taxon>
        <taxon>Pseudomonadati</taxon>
        <taxon>Planctomycetota</taxon>
        <taxon>Planctomycetia</taxon>
        <taxon>Pirellulales</taxon>
        <taxon>Pirellulaceae</taxon>
        <taxon>Stieleria</taxon>
    </lineage>
</organism>
<dbReference type="Proteomes" id="UP000320176">
    <property type="component" value="Unassembled WGS sequence"/>
</dbReference>
<evidence type="ECO:0000313" key="4">
    <source>
        <dbReference type="Proteomes" id="UP000320176"/>
    </source>
</evidence>
<reference evidence="3 4" key="1">
    <citation type="submission" date="2019-02" db="EMBL/GenBank/DDBJ databases">
        <title>Deep-cultivation of Planctomycetes and their phenomic and genomic characterization uncovers novel biology.</title>
        <authorList>
            <person name="Wiegand S."/>
            <person name="Jogler M."/>
            <person name="Boedeker C."/>
            <person name="Pinto D."/>
            <person name="Vollmers J."/>
            <person name="Rivas-Marin E."/>
            <person name="Kohn T."/>
            <person name="Peeters S.H."/>
            <person name="Heuer A."/>
            <person name="Rast P."/>
            <person name="Oberbeckmann S."/>
            <person name="Bunk B."/>
            <person name="Jeske O."/>
            <person name="Meyerdierks A."/>
            <person name="Storesund J.E."/>
            <person name="Kallscheuer N."/>
            <person name="Luecker S."/>
            <person name="Lage O.M."/>
            <person name="Pohl T."/>
            <person name="Merkel B.J."/>
            <person name="Hornburger P."/>
            <person name="Mueller R.-W."/>
            <person name="Bruemmer F."/>
            <person name="Labrenz M."/>
            <person name="Spormann A.M."/>
            <person name="Op Den Camp H."/>
            <person name="Overmann J."/>
            <person name="Amann R."/>
            <person name="Jetten M.S.M."/>
            <person name="Mascher T."/>
            <person name="Medema M.H."/>
            <person name="Devos D.P."/>
            <person name="Kaster A.-K."/>
            <person name="Ovreas L."/>
            <person name="Rohde M."/>
            <person name="Galperin M.Y."/>
            <person name="Jogler C."/>
        </authorList>
    </citation>
    <scope>NUCLEOTIDE SEQUENCE [LARGE SCALE GENOMIC DNA]</scope>
    <source>
        <strain evidence="3 4">Pla52n</strain>
    </source>
</reference>
<proteinExistence type="predicted"/>
<evidence type="ECO:0000313" key="3">
    <source>
        <dbReference type="EMBL" id="TWU05833.1"/>
    </source>
</evidence>
<gene>
    <name evidence="3" type="ORF">Pla52n_15480</name>
</gene>
<dbReference type="EMBL" id="SJPN01000002">
    <property type="protein sequence ID" value="TWU05833.1"/>
    <property type="molecule type" value="Genomic_DNA"/>
</dbReference>
<accession>A0A5C6B107</accession>
<dbReference type="AlphaFoldDB" id="A0A5C6B107"/>
<dbReference type="GO" id="GO:0016787">
    <property type="term" value="F:hydrolase activity"/>
    <property type="evidence" value="ECO:0007669"/>
    <property type="project" value="InterPro"/>
</dbReference>